<dbReference type="InterPro" id="IPR000792">
    <property type="entry name" value="Tscrpt_reg_LuxR_C"/>
</dbReference>
<dbReference type="InterPro" id="IPR036388">
    <property type="entry name" value="WH-like_DNA-bd_sf"/>
</dbReference>
<dbReference type="Pfam" id="PF00196">
    <property type="entry name" value="GerE"/>
    <property type="match status" value="1"/>
</dbReference>
<dbReference type="GO" id="GO:0006355">
    <property type="term" value="P:regulation of DNA-templated transcription"/>
    <property type="evidence" value="ECO:0007669"/>
    <property type="project" value="InterPro"/>
</dbReference>
<dbReference type="SUPFAM" id="SSF46894">
    <property type="entry name" value="C-terminal effector domain of the bipartite response regulators"/>
    <property type="match status" value="1"/>
</dbReference>
<protein>
    <submittedName>
        <fullName evidence="5">Helix-turn-helix transcriptional regulator</fullName>
    </submittedName>
</protein>
<dbReference type="RefSeq" id="WP_144258225.1">
    <property type="nucleotide sequence ID" value="NZ_CP041636.1"/>
</dbReference>
<evidence type="ECO:0000313" key="6">
    <source>
        <dbReference type="Proteomes" id="UP000317496"/>
    </source>
</evidence>
<dbReference type="PANTHER" id="PTHR44688:SF16">
    <property type="entry name" value="DNA-BINDING TRANSCRIPTIONAL ACTIVATOR DEVR_DOSR"/>
    <property type="match status" value="1"/>
</dbReference>
<evidence type="ECO:0000256" key="2">
    <source>
        <dbReference type="ARBA" id="ARBA00023125"/>
    </source>
</evidence>
<dbReference type="AlphaFoldDB" id="A0A516H621"/>
<dbReference type="PRINTS" id="PR00038">
    <property type="entry name" value="HTHLUXR"/>
</dbReference>
<feature type="domain" description="HTH luxR-type" evidence="4">
    <location>
        <begin position="307"/>
        <end position="372"/>
    </location>
</feature>
<sequence length="374" mass="41629">MSYSEINSSRLLQKLYLAAADDQNLSPFLSELALAYNASLATIATMEGPSRRDGLRVSGCANESEEAPRLPEYYAMRSPFRPIMMLRGNLGRVLTTSSMLSRERQMRDQFVNEFLRPAGHQYLATGIFAQDGDRFNYFVLNRGDRFGEFDEDTIVGLSEMIPHFQTMFQLRGTMIARDRHLDFFTASMAERGVGLVVLDRSGRVQSMNEVASAICCDNDGLVITGGALAAANADDNRKLQQEIFSLMNSPILSRPGSTVFVRRPAGRPYRLQIMPLSLRKYYFAGDGVELAIQIFSEPVAEHGLDATLASQFGLSPSEVRVAEHLVAGHPVKRVAQMLGNSVNTIRVHRRNLYRKLGVARHYDLVRLLGNGLGN</sequence>
<keyword evidence="2" id="KW-0238">DNA-binding</keyword>
<evidence type="ECO:0000256" key="3">
    <source>
        <dbReference type="ARBA" id="ARBA00023163"/>
    </source>
</evidence>
<dbReference type="PROSITE" id="PS50043">
    <property type="entry name" value="HTH_LUXR_2"/>
    <property type="match status" value="1"/>
</dbReference>
<keyword evidence="3" id="KW-0804">Transcription</keyword>
<keyword evidence="6" id="KW-1185">Reference proteome</keyword>
<evidence type="ECO:0000259" key="4">
    <source>
        <dbReference type="PROSITE" id="PS50043"/>
    </source>
</evidence>
<keyword evidence="1" id="KW-0805">Transcription regulation</keyword>
<dbReference type="OrthoDB" id="7321545at2"/>
<dbReference type="InterPro" id="IPR016032">
    <property type="entry name" value="Sig_transdc_resp-reg_C-effctor"/>
</dbReference>
<dbReference type="PANTHER" id="PTHR44688">
    <property type="entry name" value="DNA-BINDING TRANSCRIPTIONAL ACTIVATOR DEVR_DOSR"/>
    <property type="match status" value="1"/>
</dbReference>
<reference evidence="5 6" key="1">
    <citation type="submission" date="2019-07" db="EMBL/GenBank/DDBJ databases">
        <title>Genome sequencing for Ferrovibrio sp. K5.</title>
        <authorList>
            <person name="Park S.-J."/>
        </authorList>
    </citation>
    <scope>NUCLEOTIDE SEQUENCE [LARGE SCALE GENOMIC DNA]</scope>
    <source>
        <strain evidence="5 6">K5</strain>
    </source>
</reference>
<gene>
    <name evidence="5" type="ORF">FNB15_18975</name>
</gene>
<dbReference type="Gene3D" id="1.10.10.10">
    <property type="entry name" value="Winged helix-like DNA-binding domain superfamily/Winged helix DNA-binding domain"/>
    <property type="match status" value="1"/>
</dbReference>
<dbReference type="SMART" id="SM00421">
    <property type="entry name" value="HTH_LUXR"/>
    <property type="match status" value="1"/>
</dbReference>
<dbReference type="GO" id="GO:0003677">
    <property type="term" value="F:DNA binding"/>
    <property type="evidence" value="ECO:0007669"/>
    <property type="project" value="UniProtKB-KW"/>
</dbReference>
<organism evidence="5 6">
    <name type="scientific">Ferrovibrio terrae</name>
    <dbReference type="NCBI Taxonomy" id="2594003"/>
    <lineage>
        <taxon>Bacteria</taxon>
        <taxon>Pseudomonadati</taxon>
        <taxon>Pseudomonadota</taxon>
        <taxon>Alphaproteobacteria</taxon>
        <taxon>Rhodospirillales</taxon>
        <taxon>Rhodospirillaceae</taxon>
        <taxon>Ferrovibrio</taxon>
    </lineage>
</organism>
<dbReference type="EMBL" id="CP041636">
    <property type="protein sequence ID" value="QDO99229.1"/>
    <property type="molecule type" value="Genomic_DNA"/>
</dbReference>
<proteinExistence type="predicted"/>
<evidence type="ECO:0000256" key="1">
    <source>
        <dbReference type="ARBA" id="ARBA00023015"/>
    </source>
</evidence>
<accession>A0A516H621</accession>
<name>A0A516H621_9PROT</name>
<dbReference type="Proteomes" id="UP000317496">
    <property type="component" value="Chromosome"/>
</dbReference>
<dbReference type="KEGG" id="fer:FNB15_18975"/>
<evidence type="ECO:0000313" key="5">
    <source>
        <dbReference type="EMBL" id="QDO99229.1"/>
    </source>
</evidence>